<protein>
    <submittedName>
        <fullName evidence="3">Secreted protein</fullName>
    </submittedName>
</protein>
<keyword evidence="1" id="KW-0732">Signal</keyword>
<feature type="signal peptide" evidence="1">
    <location>
        <begin position="1"/>
        <end position="17"/>
    </location>
</feature>
<sequence length="150" mass="17327">MRLLFAVFALFFAFASAAPGVYWDKLLRMSMEDPAPQGHGHYGTFTVWRDGKPYVLSIDSSEPLEFRLKMLQMNQNSYKRPMIMFDSRGIGNGEILVVIIALESDQQFGGQKDLETCDFMLIHELWLTLPYFTLKWLQRVGEHNRDSLSV</sequence>
<dbReference type="WBParaSite" id="L893_g20936.t1">
    <property type="protein sequence ID" value="L893_g20936.t1"/>
    <property type="gene ID" value="L893_g20936"/>
</dbReference>
<evidence type="ECO:0000313" key="2">
    <source>
        <dbReference type="Proteomes" id="UP000095287"/>
    </source>
</evidence>
<accession>A0A1I7YY56</accession>
<dbReference type="Proteomes" id="UP000095287">
    <property type="component" value="Unplaced"/>
</dbReference>
<organism evidence="2 3">
    <name type="scientific">Steinernema glaseri</name>
    <dbReference type="NCBI Taxonomy" id="37863"/>
    <lineage>
        <taxon>Eukaryota</taxon>
        <taxon>Metazoa</taxon>
        <taxon>Ecdysozoa</taxon>
        <taxon>Nematoda</taxon>
        <taxon>Chromadorea</taxon>
        <taxon>Rhabditida</taxon>
        <taxon>Tylenchina</taxon>
        <taxon>Panagrolaimomorpha</taxon>
        <taxon>Strongyloidoidea</taxon>
        <taxon>Steinernematidae</taxon>
        <taxon>Steinernema</taxon>
    </lineage>
</organism>
<evidence type="ECO:0000256" key="1">
    <source>
        <dbReference type="SAM" id="SignalP"/>
    </source>
</evidence>
<dbReference type="AlphaFoldDB" id="A0A1I7YY56"/>
<name>A0A1I7YY56_9BILA</name>
<keyword evidence="2" id="KW-1185">Reference proteome</keyword>
<feature type="chain" id="PRO_5009312741" evidence="1">
    <location>
        <begin position="18"/>
        <end position="150"/>
    </location>
</feature>
<evidence type="ECO:0000313" key="3">
    <source>
        <dbReference type="WBParaSite" id="L893_g20936.t1"/>
    </source>
</evidence>
<proteinExistence type="predicted"/>
<reference evidence="3" key="1">
    <citation type="submission" date="2016-11" db="UniProtKB">
        <authorList>
            <consortium name="WormBaseParasite"/>
        </authorList>
    </citation>
    <scope>IDENTIFICATION</scope>
</reference>